<dbReference type="GO" id="GO:0046872">
    <property type="term" value="F:metal ion binding"/>
    <property type="evidence" value="ECO:0007669"/>
    <property type="project" value="UniProtKB-KW"/>
</dbReference>
<dbReference type="OrthoDB" id="10257492at2759"/>
<proteinExistence type="inferred from homology"/>
<comment type="similarity">
    <text evidence="6">Belongs to the FPP/GGPP synthase family.</text>
</comment>
<keyword evidence="2 6" id="KW-0808">Transferase</keyword>
<dbReference type="SUPFAM" id="SSF48576">
    <property type="entry name" value="Terpenoid synthases"/>
    <property type="match status" value="1"/>
</dbReference>
<evidence type="ECO:0000256" key="4">
    <source>
        <dbReference type="ARBA" id="ARBA00022842"/>
    </source>
</evidence>
<evidence type="ECO:0000256" key="2">
    <source>
        <dbReference type="ARBA" id="ARBA00022679"/>
    </source>
</evidence>
<dbReference type="PANTHER" id="PTHR11525">
    <property type="entry name" value="FARNESYL-PYROPHOSPHATE SYNTHETASE"/>
    <property type="match status" value="1"/>
</dbReference>
<gene>
    <name evidence="7" type="ORF">J437_LFUL011744</name>
</gene>
<evidence type="ECO:0000256" key="5">
    <source>
        <dbReference type="ARBA" id="ARBA00033740"/>
    </source>
</evidence>
<dbReference type="PANTHER" id="PTHR11525:SF0">
    <property type="entry name" value="FARNESYL PYROPHOSPHATE SYNTHASE"/>
    <property type="match status" value="1"/>
</dbReference>
<sequence length="441" mass="50583">MRVPTTIFVFSVEGRIKPKMNPTRIGSLLWKRDLRSCIQICARFSSAVPNNDSAIENGANKQGRNGSSRKMWKAAEELAVFPPALLGTAGNKTEVIEFDKVFPDLVRMLTETPPESIGSPSPPANRQYFGKVLQYNVASGKKNRGLATVLSYKMLAPPEEQTRENQLLARIMGWCLEFFHASLLVAQDTVDKAKHRRDRPSWHMVLQEDYGEKATAAAFNDAGLIKSGVYQILKTYFSKKPYYTDVMELFLEMSQRHNLGQCLDLEARADKSMSMHTMERYMTIVRNKTAHHSFRGPVSLALFMCGNRDQETHRQVKFIQTEMAQFFQVQSNFLDCFGDSKARRPGLDIQQGKVTWLSVVACQRASPQQLKLLQECYGQDDPEKVALVRDLYIDLELPFMYKIYGDHCYDLICNQIQQNTKNLPHKLFFKFMEKIYGRKRE</sequence>
<keyword evidence="8" id="KW-1185">Reference proteome</keyword>
<evidence type="ECO:0008006" key="9">
    <source>
        <dbReference type="Google" id="ProtNLM"/>
    </source>
</evidence>
<dbReference type="InterPro" id="IPR008949">
    <property type="entry name" value="Isoprenoid_synthase_dom_sf"/>
</dbReference>
<evidence type="ECO:0000256" key="6">
    <source>
        <dbReference type="RuleBase" id="RU004466"/>
    </source>
</evidence>
<dbReference type="GO" id="GO:0045337">
    <property type="term" value="P:farnesyl diphosphate biosynthetic process"/>
    <property type="evidence" value="ECO:0007669"/>
    <property type="project" value="TreeGrafter"/>
</dbReference>
<name>A0A8K0KCF5_LADFU</name>
<dbReference type="Pfam" id="PF00348">
    <property type="entry name" value="polyprenyl_synt"/>
    <property type="match status" value="1"/>
</dbReference>
<dbReference type="CDD" id="cd00867">
    <property type="entry name" value="Trans_IPPS"/>
    <property type="match status" value="1"/>
</dbReference>
<comment type="pathway">
    <text evidence="5">Pheromone biosynthesis.</text>
</comment>
<organism evidence="7 8">
    <name type="scientific">Ladona fulva</name>
    <name type="common">Scarce chaser dragonfly</name>
    <name type="synonym">Libellula fulva</name>
    <dbReference type="NCBI Taxonomy" id="123851"/>
    <lineage>
        <taxon>Eukaryota</taxon>
        <taxon>Metazoa</taxon>
        <taxon>Ecdysozoa</taxon>
        <taxon>Arthropoda</taxon>
        <taxon>Hexapoda</taxon>
        <taxon>Insecta</taxon>
        <taxon>Pterygota</taxon>
        <taxon>Palaeoptera</taxon>
        <taxon>Odonata</taxon>
        <taxon>Epiprocta</taxon>
        <taxon>Anisoptera</taxon>
        <taxon>Libelluloidea</taxon>
        <taxon>Libellulidae</taxon>
        <taxon>Ladona</taxon>
    </lineage>
</organism>
<dbReference type="EMBL" id="KZ308559">
    <property type="protein sequence ID" value="KAG8231566.1"/>
    <property type="molecule type" value="Genomic_DNA"/>
</dbReference>
<dbReference type="Gene3D" id="1.10.600.10">
    <property type="entry name" value="Farnesyl Diphosphate Synthase"/>
    <property type="match status" value="1"/>
</dbReference>
<dbReference type="InterPro" id="IPR000092">
    <property type="entry name" value="Polyprenyl_synt"/>
</dbReference>
<dbReference type="GO" id="GO:0004161">
    <property type="term" value="F:dimethylallyltranstransferase activity"/>
    <property type="evidence" value="ECO:0007669"/>
    <property type="project" value="TreeGrafter"/>
</dbReference>
<protein>
    <recommendedName>
        <fullName evidence="9">Farnesyl diphosphate synthase</fullName>
    </recommendedName>
</protein>
<comment type="cofactor">
    <cofactor evidence="1">
        <name>Mg(2+)</name>
        <dbReference type="ChEBI" id="CHEBI:18420"/>
    </cofactor>
</comment>
<evidence type="ECO:0000313" key="8">
    <source>
        <dbReference type="Proteomes" id="UP000792457"/>
    </source>
</evidence>
<accession>A0A8K0KCF5</accession>
<evidence type="ECO:0000313" key="7">
    <source>
        <dbReference type="EMBL" id="KAG8231566.1"/>
    </source>
</evidence>
<reference evidence="7" key="2">
    <citation type="submission" date="2017-10" db="EMBL/GenBank/DDBJ databases">
        <title>Ladona fulva Genome sequencing and assembly.</title>
        <authorList>
            <person name="Murali S."/>
            <person name="Richards S."/>
            <person name="Bandaranaike D."/>
            <person name="Bellair M."/>
            <person name="Blankenburg K."/>
            <person name="Chao H."/>
            <person name="Dinh H."/>
            <person name="Doddapaneni H."/>
            <person name="Dugan-Rocha S."/>
            <person name="Elkadiri S."/>
            <person name="Gnanaolivu R."/>
            <person name="Hernandez B."/>
            <person name="Skinner E."/>
            <person name="Javaid M."/>
            <person name="Lee S."/>
            <person name="Li M."/>
            <person name="Ming W."/>
            <person name="Munidasa M."/>
            <person name="Muniz J."/>
            <person name="Nguyen L."/>
            <person name="Hughes D."/>
            <person name="Osuji N."/>
            <person name="Pu L.-L."/>
            <person name="Puazo M."/>
            <person name="Qu C."/>
            <person name="Quiroz J."/>
            <person name="Raj R."/>
            <person name="Weissenberger G."/>
            <person name="Xin Y."/>
            <person name="Zou X."/>
            <person name="Han Y."/>
            <person name="Worley K."/>
            <person name="Muzny D."/>
            <person name="Gibbs R."/>
        </authorList>
    </citation>
    <scope>NUCLEOTIDE SEQUENCE</scope>
    <source>
        <strain evidence="7">Sampled in the wild</strain>
    </source>
</reference>
<keyword evidence="3" id="KW-0479">Metal-binding</keyword>
<reference evidence="7" key="1">
    <citation type="submission" date="2013-04" db="EMBL/GenBank/DDBJ databases">
        <authorList>
            <person name="Qu J."/>
            <person name="Murali S.C."/>
            <person name="Bandaranaike D."/>
            <person name="Bellair M."/>
            <person name="Blankenburg K."/>
            <person name="Chao H."/>
            <person name="Dinh H."/>
            <person name="Doddapaneni H."/>
            <person name="Downs B."/>
            <person name="Dugan-Rocha S."/>
            <person name="Elkadiri S."/>
            <person name="Gnanaolivu R.D."/>
            <person name="Hernandez B."/>
            <person name="Javaid M."/>
            <person name="Jayaseelan J.C."/>
            <person name="Lee S."/>
            <person name="Li M."/>
            <person name="Ming W."/>
            <person name="Munidasa M."/>
            <person name="Muniz J."/>
            <person name="Nguyen L."/>
            <person name="Ongeri F."/>
            <person name="Osuji N."/>
            <person name="Pu L.-L."/>
            <person name="Puazo M."/>
            <person name="Qu C."/>
            <person name="Quiroz J."/>
            <person name="Raj R."/>
            <person name="Weissenberger G."/>
            <person name="Xin Y."/>
            <person name="Zou X."/>
            <person name="Han Y."/>
            <person name="Richards S."/>
            <person name="Worley K."/>
            <person name="Muzny D."/>
            <person name="Gibbs R."/>
        </authorList>
    </citation>
    <scope>NUCLEOTIDE SEQUENCE</scope>
    <source>
        <strain evidence="7">Sampled in the wild</strain>
    </source>
</reference>
<dbReference type="InterPro" id="IPR039702">
    <property type="entry name" value="FPS1-like"/>
</dbReference>
<dbReference type="GO" id="GO:0042811">
    <property type="term" value="P:pheromone biosynthetic process"/>
    <property type="evidence" value="ECO:0007669"/>
    <property type="project" value="UniProtKB-ARBA"/>
</dbReference>
<dbReference type="AlphaFoldDB" id="A0A8K0KCF5"/>
<dbReference type="Proteomes" id="UP000792457">
    <property type="component" value="Unassembled WGS sequence"/>
</dbReference>
<evidence type="ECO:0000256" key="1">
    <source>
        <dbReference type="ARBA" id="ARBA00001946"/>
    </source>
</evidence>
<comment type="caution">
    <text evidence="7">The sequence shown here is derived from an EMBL/GenBank/DDBJ whole genome shotgun (WGS) entry which is preliminary data.</text>
</comment>
<dbReference type="GO" id="GO:0005737">
    <property type="term" value="C:cytoplasm"/>
    <property type="evidence" value="ECO:0007669"/>
    <property type="project" value="TreeGrafter"/>
</dbReference>
<evidence type="ECO:0000256" key="3">
    <source>
        <dbReference type="ARBA" id="ARBA00022723"/>
    </source>
</evidence>
<keyword evidence="4" id="KW-0460">Magnesium</keyword>
<dbReference type="GO" id="GO:0004337">
    <property type="term" value="F:(2E,6E)-farnesyl diphosphate synthase activity"/>
    <property type="evidence" value="ECO:0007669"/>
    <property type="project" value="TreeGrafter"/>
</dbReference>